<keyword evidence="9" id="KW-1185">Reference proteome</keyword>
<evidence type="ECO:0008006" key="10">
    <source>
        <dbReference type="Google" id="ProtNLM"/>
    </source>
</evidence>
<evidence type="ECO:0000313" key="8">
    <source>
        <dbReference type="EMBL" id="ERF73033.1"/>
    </source>
</evidence>
<dbReference type="GO" id="GO:0046872">
    <property type="term" value="F:metal ion binding"/>
    <property type="evidence" value="ECO:0007669"/>
    <property type="project" value="UniProtKB-KW"/>
</dbReference>
<feature type="transmembrane region" description="Helical" evidence="7">
    <location>
        <begin position="140"/>
        <end position="161"/>
    </location>
</feature>
<feature type="transmembrane region" description="Helical" evidence="7">
    <location>
        <begin position="101"/>
        <end position="124"/>
    </location>
</feature>
<keyword evidence="6" id="KW-0479">Metal-binding</keyword>
<dbReference type="GO" id="GO:0006882">
    <property type="term" value="P:intracellular zinc ion homeostasis"/>
    <property type="evidence" value="ECO:0007669"/>
    <property type="project" value="TreeGrafter"/>
</dbReference>
<dbReference type="GO" id="GO:0016020">
    <property type="term" value="C:membrane"/>
    <property type="evidence" value="ECO:0007669"/>
    <property type="project" value="UniProtKB-SubCell"/>
</dbReference>
<feature type="transmembrane region" description="Helical" evidence="7">
    <location>
        <begin position="229"/>
        <end position="250"/>
    </location>
</feature>
<keyword evidence="4 7" id="KW-1133">Transmembrane helix</keyword>
<keyword evidence="3 7" id="KW-0812">Transmembrane</keyword>
<dbReference type="EMBL" id="KE721000">
    <property type="protein sequence ID" value="ERF73033.1"/>
    <property type="molecule type" value="Genomic_DNA"/>
</dbReference>
<dbReference type="AlphaFoldDB" id="U1GLD0"/>
<organism evidence="8 9">
    <name type="scientific">Endocarpon pusillum (strain Z07020 / HMAS-L-300199)</name>
    <name type="common">Lichen-forming fungus</name>
    <dbReference type="NCBI Taxonomy" id="1263415"/>
    <lineage>
        <taxon>Eukaryota</taxon>
        <taxon>Fungi</taxon>
        <taxon>Dikarya</taxon>
        <taxon>Ascomycota</taxon>
        <taxon>Pezizomycotina</taxon>
        <taxon>Eurotiomycetes</taxon>
        <taxon>Chaetothyriomycetidae</taxon>
        <taxon>Verrucariales</taxon>
        <taxon>Verrucariaceae</taxon>
        <taxon>Endocarpon</taxon>
    </lineage>
</organism>
<dbReference type="RefSeq" id="XP_007801348.1">
    <property type="nucleotide sequence ID" value="XM_007803157.1"/>
</dbReference>
<evidence type="ECO:0000256" key="2">
    <source>
        <dbReference type="ARBA" id="ARBA00007018"/>
    </source>
</evidence>
<keyword evidence="6" id="KW-0862">Zinc</keyword>
<feature type="transmembrane region" description="Helical" evidence="7">
    <location>
        <begin position="199"/>
        <end position="217"/>
    </location>
</feature>
<feature type="binding site" evidence="6">
    <location>
        <position position="268"/>
    </location>
    <ligand>
        <name>Zn(2+)</name>
        <dbReference type="ChEBI" id="CHEBI:29105"/>
    </ligand>
</feature>
<dbReference type="PANTHER" id="PTHR20855:SF52">
    <property type="entry name" value="ADIPONECTIN RECEPTOR PROTEIN"/>
    <property type="match status" value="1"/>
</dbReference>
<dbReference type="Pfam" id="PF03006">
    <property type="entry name" value="HlyIII"/>
    <property type="match status" value="1"/>
</dbReference>
<feature type="transmembrane region" description="Helical" evidence="7">
    <location>
        <begin position="270"/>
        <end position="290"/>
    </location>
</feature>
<dbReference type="eggNOG" id="KOG0748">
    <property type="taxonomic scope" value="Eukaryota"/>
</dbReference>
<reference evidence="9" key="1">
    <citation type="journal article" date="2014" name="BMC Genomics">
        <title>Genome characteristics reveal the impact of lichenization on lichen-forming fungus Endocarpon pusillum Hedwig (Verrucariales, Ascomycota).</title>
        <authorList>
            <person name="Wang Y.-Y."/>
            <person name="Liu B."/>
            <person name="Zhang X.-Y."/>
            <person name="Zhou Q.-M."/>
            <person name="Zhang T."/>
            <person name="Li H."/>
            <person name="Yu Y.-F."/>
            <person name="Zhang X.-L."/>
            <person name="Hao X.-Y."/>
            <person name="Wang M."/>
            <person name="Wang L."/>
            <person name="Wei J.-C."/>
        </authorList>
    </citation>
    <scope>NUCLEOTIDE SEQUENCE [LARGE SCALE GENOMIC DNA]</scope>
    <source>
        <strain evidence="9">Z07020 / HMAS-L-300199</strain>
    </source>
</reference>
<gene>
    <name evidence="8" type="ORF">EPUS_07127</name>
</gene>
<feature type="binding site" evidence="6">
    <location>
        <position position="272"/>
    </location>
    <ligand>
        <name>Zn(2+)</name>
        <dbReference type="ChEBI" id="CHEBI:29105"/>
    </ligand>
</feature>
<dbReference type="OrthoDB" id="529367at2759"/>
<name>U1GLD0_ENDPU</name>
<accession>U1GLD0</accession>
<feature type="binding site" evidence="6">
    <location>
        <position position="122"/>
    </location>
    <ligand>
        <name>Zn(2+)</name>
        <dbReference type="ChEBI" id="CHEBI:29105"/>
    </ligand>
</feature>
<comment type="subcellular location">
    <subcellularLocation>
        <location evidence="1">Membrane</location>
        <topology evidence="1">Multi-pass membrane protein</topology>
    </subcellularLocation>
</comment>
<evidence type="ECO:0000256" key="7">
    <source>
        <dbReference type="SAM" id="Phobius"/>
    </source>
</evidence>
<evidence type="ECO:0000256" key="1">
    <source>
        <dbReference type="ARBA" id="ARBA00004141"/>
    </source>
</evidence>
<dbReference type="GeneID" id="19242014"/>
<evidence type="ECO:0000256" key="6">
    <source>
        <dbReference type="PIRSR" id="PIRSR604254-1"/>
    </source>
</evidence>
<dbReference type="GO" id="GO:0038023">
    <property type="term" value="F:signaling receptor activity"/>
    <property type="evidence" value="ECO:0007669"/>
    <property type="project" value="TreeGrafter"/>
</dbReference>
<dbReference type="PANTHER" id="PTHR20855">
    <property type="entry name" value="ADIPOR/PROGESTIN RECEPTOR-RELATED"/>
    <property type="match status" value="1"/>
</dbReference>
<dbReference type="InterPro" id="IPR004254">
    <property type="entry name" value="AdipoR/HlyIII-related"/>
</dbReference>
<evidence type="ECO:0000256" key="3">
    <source>
        <dbReference type="ARBA" id="ARBA00022692"/>
    </source>
</evidence>
<dbReference type="HOGENOM" id="CLU_023075_2_0_1"/>
<evidence type="ECO:0000256" key="4">
    <source>
        <dbReference type="ARBA" id="ARBA00022989"/>
    </source>
</evidence>
<comment type="similarity">
    <text evidence="2">Belongs to the ADIPOR family.</text>
</comment>
<dbReference type="OMA" id="IGNACDY"/>
<evidence type="ECO:0000313" key="9">
    <source>
        <dbReference type="Proteomes" id="UP000019373"/>
    </source>
</evidence>
<proteinExistence type="inferred from homology"/>
<feature type="transmembrane region" description="Helical" evidence="7">
    <location>
        <begin position="68"/>
        <end position="89"/>
    </location>
</feature>
<sequence length="302" mass="33896">MDNDKSASLDKDNSSETSEQWYSLVQWDEVPHWQQDNHYIHGSYRRPSGSYHRSLGSLFYIHNETVNIYTHLLPALAAPPTALALYKILQPRYVQATTRDVLAFSCFFLGAAICLGMSATYHLISNHSPAVNKFGNQLDYVGIVLLISGSFVPSIYYGFWCDTTLQRFYWTMICSLGAGCTSISVMSRFRTPMWRPFRAGMFVLMGSSAVFPVLHGLRLYGASQMMRQIGLSWLVLQGGLYILGAAVYAARVPEKWSPGRYDILGNSHQIFHVLVVLAVVSHLTGLLKAFDYRHGLQGGICF</sequence>
<keyword evidence="5 7" id="KW-0472">Membrane</keyword>
<evidence type="ECO:0000256" key="5">
    <source>
        <dbReference type="ARBA" id="ARBA00023136"/>
    </source>
</evidence>
<feature type="transmembrane region" description="Helical" evidence="7">
    <location>
        <begin position="168"/>
        <end position="187"/>
    </location>
</feature>
<dbReference type="Proteomes" id="UP000019373">
    <property type="component" value="Unassembled WGS sequence"/>
</dbReference>
<protein>
    <recommendedName>
        <fullName evidence="10">Hemolysin-III channel protein Izh2</fullName>
    </recommendedName>
</protein>